<proteinExistence type="predicted"/>
<reference evidence="1 2" key="1">
    <citation type="submission" date="2018-02" db="EMBL/GenBank/DDBJ databases">
        <title>Subsurface microbial communities from deep shales in Ohio and West Virginia, USA.</title>
        <authorList>
            <person name="Wrighton K."/>
        </authorList>
    </citation>
    <scope>NUCLEOTIDE SEQUENCE [LARGE SCALE GENOMIC DNA]</scope>
    <source>
        <strain evidence="1 2">OWC-DMM</strain>
    </source>
</reference>
<organism evidence="1 2">
    <name type="scientific">Methylobacter tundripaludum</name>
    <dbReference type="NCBI Taxonomy" id="173365"/>
    <lineage>
        <taxon>Bacteria</taxon>
        <taxon>Pseudomonadati</taxon>
        <taxon>Pseudomonadota</taxon>
        <taxon>Gammaproteobacteria</taxon>
        <taxon>Methylococcales</taxon>
        <taxon>Methylococcaceae</taxon>
        <taxon>Methylobacter</taxon>
    </lineage>
</organism>
<dbReference type="Proteomes" id="UP000240010">
    <property type="component" value="Unassembled WGS sequence"/>
</dbReference>
<gene>
    <name evidence="1" type="ORF">B0F87_105191</name>
</gene>
<protein>
    <submittedName>
        <fullName evidence="1">Uncharacterized protein</fullName>
    </submittedName>
</protein>
<evidence type="ECO:0000313" key="1">
    <source>
        <dbReference type="EMBL" id="PPK75719.1"/>
    </source>
</evidence>
<dbReference type="AlphaFoldDB" id="A0A2S6HDZ7"/>
<comment type="caution">
    <text evidence="1">The sequence shown here is derived from an EMBL/GenBank/DDBJ whole genome shotgun (WGS) entry which is preliminary data.</text>
</comment>
<sequence length="114" mass="12801">MKKIRLGITNGKIFDPVSTENERVASVWDVKTVLSEAGRSYHSVGLRNEITLLPAFKNGRLIVENFDSFLDEHLRCLAAQAEVIAIGYTAAETLTSCHGMLNWNLWNSAYWLTT</sequence>
<accession>A0A2S6HDZ7</accession>
<evidence type="ECO:0000313" key="2">
    <source>
        <dbReference type="Proteomes" id="UP000240010"/>
    </source>
</evidence>
<name>A0A2S6HDZ7_9GAMM</name>
<dbReference type="EMBL" id="PTIZ01000005">
    <property type="protein sequence ID" value="PPK75719.1"/>
    <property type="molecule type" value="Genomic_DNA"/>
</dbReference>
<dbReference type="RefSeq" id="WP_104428934.1">
    <property type="nucleotide sequence ID" value="NZ_PTIZ01000005.1"/>
</dbReference>